<organism evidence="1">
    <name type="scientific">marine sediment metagenome</name>
    <dbReference type="NCBI Taxonomy" id="412755"/>
    <lineage>
        <taxon>unclassified sequences</taxon>
        <taxon>metagenomes</taxon>
        <taxon>ecological metagenomes</taxon>
    </lineage>
</organism>
<dbReference type="AlphaFoldDB" id="A0A0F9CKJ7"/>
<proteinExistence type="predicted"/>
<reference evidence="1" key="1">
    <citation type="journal article" date="2015" name="Nature">
        <title>Complex archaea that bridge the gap between prokaryotes and eukaryotes.</title>
        <authorList>
            <person name="Spang A."/>
            <person name="Saw J.H."/>
            <person name="Jorgensen S.L."/>
            <person name="Zaremba-Niedzwiedzka K."/>
            <person name="Martijn J."/>
            <person name="Lind A.E."/>
            <person name="van Eijk R."/>
            <person name="Schleper C."/>
            <person name="Guy L."/>
            <person name="Ettema T.J."/>
        </authorList>
    </citation>
    <scope>NUCLEOTIDE SEQUENCE</scope>
</reference>
<sequence length="65" mass="7002">SNALAFTFGSKLNLTPADSMTMTDALAKTLSQRGTLGLKGNFDSYIRKYLNDPGGQPPPPRVDED</sequence>
<protein>
    <submittedName>
        <fullName evidence="1">Uncharacterized protein</fullName>
    </submittedName>
</protein>
<accession>A0A0F9CKJ7</accession>
<name>A0A0F9CKJ7_9ZZZZ</name>
<feature type="non-terminal residue" evidence="1">
    <location>
        <position position="1"/>
    </location>
</feature>
<comment type="caution">
    <text evidence="1">The sequence shown here is derived from an EMBL/GenBank/DDBJ whole genome shotgun (WGS) entry which is preliminary data.</text>
</comment>
<dbReference type="EMBL" id="LAZR01032876">
    <property type="protein sequence ID" value="KKL49669.1"/>
    <property type="molecule type" value="Genomic_DNA"/>
</dbReference>
<gene>
    <name evidence="1" type="ORF">LCGC14_2313230</name>
</gene>
<evidence type="ECO:0000313" key="1">
    <source>
        <dbReference type="EMBL" id="KKL49669.1"/>
    </source>
</evidence>